<evidence type="ECO:0000313" key="2">
    <source>
        <dbReference type="EMBL" id="KAJ3171807.1"/>
    </source>
</evidence>
<dbReference type="Gene3D" id="3.30.200.20">
    <property type="entry name" value="Phosphorylase Kinase, domain 1"/>
    <property type="match status" value="1"/>
</dbReference>
<feature type="region of interest" description="Disordered" evidence="1">
    <location>
        <begin position="755"/>
        <end position="934"/>
    </location>
</feature>
<comment type="caution">
    <text evidence="2">The sequence shown here is derived from an EMBL/GenBank/DDBJ whole genome shotgun (WGS) entry which is preliminary data.</text>
</comment>
<dbReference type="AlphaFoldDB" id="A0AAD5TDF8"/>
<feature type="region of interest" description="Disordered" evidence="1">
    <location>
        <begin position="953"/>
        <end position="983"/>
    </location>
</feature>
<name>A0AAD5TDF8_9FUNG</name>
<dbReference type="PANTHER" id="PTHR12984:SF3">
    <property type="entry name" value="N-TERMINAL KINASE-LIKE PROTEIN"/>
    <property type="match status" value="1"/>
</dbReference>
<feature type="compositionally biased region" description="Polar residues" evidence="1">
    <location>
        <begin position="907"/>
        <end position="926"/>
    </location>
</feature>
<dbReference type="Gene3D" id="1.25.10.10">
    <property type="entry name" value="Leucine-rich Repeat Variant"/>
    <property type="match status" value="1"/>
</dbReference>
<sequence>MGASESKLFSGYNVQTTWAPEYTAFTVHRAISKAAGSPVTVFSYKPPQGAPAEDVNIVRRAVQRLRTIRHPGILKFVTQAGDKAFVTESVTPLSEMLASFGPEDVTFGLFNIIKTLVFLHSEELSHNNLHLGSIYVTENGNTWVVGGMEYATGFDDSISEMLPKLHQHYPADAIPPEDTPEGENAQVPGIQPDSRDSYCLGKLITAVIKPMLASEMLKDARASEFRWQELQQFADRLMSPAWGDRPRILDALRHPWFTENVLINVVELFLKNIRVVHPDVKRMRFQQLPDELRSLSVATLTSHVLPLVLTESFASEPGVELFFEQLFIPRVDDSAHGILPPSSYCELVLPFVEAMLRVRTYNVRLLMLSLFHCYLAELLHWDDTLLQSLVIPELVLGLEDKDDNIYLLSLCALTEATGQLCLNTPQAHTGSAPWEGGAEESPQRPALGAKSPSQDGRLGGGLVQAVPGGDIPKAVRKKPVSSPTKVKPGERPPVQRNVSVGLLAGGSETDVKDSTVASVRVKRHNSGVAALPPTGDSPPPAAVTSAGVEGPDLQHTPHLLVENHIIPHTLSICVQESVTMAQQWAVLDAVVVLWKKLCVAEATNKGPTDVRYITTSIVNCFHLILKVLPPDMKKEFYCGKLVGDATGPLESSAIHWLARTIDLGTPFIKDENRDVRREITQVVLNVIGVVSAAMDRAPTITRKRQGEKDVAGRLRKVYGRLARTKTVFPRTGPRPTNAGDVAVLPVRSLSRDSVWQEPSLSAKSSQQDLTAAPPSTGPAQPDADSWGDERWGEDEDRDNADQKLPQPAAAPQLAPAETTTSTDSLVVVAPHETVSQPSADVPDLRLTEEEEQAREAERLARLEKLKAKREAREAELRRKREIKRASIGHVVATQSLSSTDGLEGRNSPASDSIASATPRTSETDVQGEQLPPLAPPVTVLDIVGRDAAESIAGLSQAMASPQGVQKEEPEEEDFFEDMQPTLPPPTMLVLDRLAELAAKAATSPAQEPPLTLLTNAGFPPQQSEIVQATPPPLTPASSRLAVADALQDGAEWGEWGLNE</sequence>
<protein>
    <submittedName>
        <fullName evidence="2">Protein-associating with the carboxyl-terminal domain of ezrin</fullName>
    </submittedName>
</protein>
<feature type="compositionally biased region" description="Polar residues" evidence="1">
    <location>
        <begin position="755"/>
        <end position="769"/>
    </location>
</feature>
<dbReference type="InterPro" id="IPR011989">
    <property type="entry name" value="ARM-like"/>
</dbReference>
<accession>A0AAD5TDF8</accession>
<feature type="region of interest" description="Disordered" evidence="1">
    <location>
        <begin position="170"/>
        <end position="193"/>
    </location>
</feature>
<dbReference type="GO" id="GO:0006409">
    <property type="term" value="P:tRNA export from nucleus"/>
    <property type="evidence" value="ECO:0007669"/>
    <property type="project" value="TreeGrafter"/>
</dbReference>
<evidence type="ECO:0000313" key="3">
    <source>
        <dbReference type="Proteomes" id="UP001212152"/>
    </source>
</evidence>
<dbReference type="SUPFAM" id="SSF56112">
    <property type="entry name" value="Protein kinase-like (PK-like)"/>
    <property type="match status" value="1"/>
</dbReference>
<dbReference type="PANTHER" id="PTHR12984">
    <property type="entry name" value="SCY1-RELATED S/T PROTEIN KINASE-LIKE"/>
    <property type="match status" value="1"/>
</dbReference>
<evidence type="ECO:0000256" key="1">
    <source>
        <dbReference type="SAM" id="MobiDB-lite"/>
    </source>
</evidence>
<keyword evidence="3" id="KW-1185">Reference proteome</keyword>
<dbReference type="InterPro" id="IPR011009">
    <property type="entry name" value="Kinase-like_dom_sf"/>
</dbReference>
<feature type="compositionally biased region" description="Basic and acidic residues" evidence="1">
    <location>
        <begin position="842"/>
        <end position="878"/>
    </location>
</feature>
<proteinExistence type="predicted"/>
<reference evidence="2" key="1">
    <citation type="submission" date="2020-05" db="EMBL/GenBank/DDBJ databases">
        <title>Phylogenomic resolution of chytrid fungi.</title>
        <authorList>
            <person name="Stajich J.E."/>
            <person name="Amses K."/>
            <person name="Simmons R."/>
            <person name="Seto K."/>
            <person name="Myers J."/>
            <person name="Bonds A."/>
            <person name="Quandt C.A."/>
            <person name="Barry K."/>
            <person name="Liu P."/>
            <person name="Grigoriev I."/>
            <person name="Longcore J.E."/>
            <person name="James T.Y."/>
        </authorList>
    </citation>
    <scope>NUCLEOTIDE SEQUENCE</scope>
    <source>
        <strain evidence="2">JEL0379</strain>
    </source>
</reference>
<dbReference type="Proteomes" id="UP001212152">
    <property type="component" value="Unassembled WGS sequence"/>
</dbReference>
<feature type="region of interest" description="Disordered" evidence="1">
    <location>
        <begin position="428"/>
        <end position="495"/>
    </location>
</feature>
<dbReference type="InterPro" id="IPR051177">
    <property type="entry name" value="CIK-Related_Protein"/>
</dbReference>
<feature type="compositionally biased region" description="Low complexity" evidence="1">
    <location>
        <begin position="804"/>
        <end position="816"/>
    </location>
</feature>
<dbReference type="Gene3D" id="1.10.510.10">
    <property type="entry name" value="Transferase(Phosphotransferase) domain 1"/>
    <property type="match status" value="1"/>
</dbReference>
<gene>
    <name evidence="2" type="primary">SCYL3</name>
    <name evidence="2" type="ORF">HDU87_008275</name>
</gene>
<dbReference type="EMBL" id="JADGJQ010000084">
    <property type="protein sequence ID" value="KAJ3171807.1"/>
    <property type="molecule type" value="Genomic_DNA"/>
</dbReference>
<feature type="region of interest" description="Disordered" evidence="1">
    <location>
        <begin position="1000"/>
        <end position="1036"/>
    </location>
</feature>
<feature type="region of interest" description="Disordered" evidence="1">
    <location>
        <begin position="527"/>
        <end position="548"/>
    </location>
</feature>
<dbReference type="GO" id="GO:0005737">
    <property type="term" value="C:cytoplasm"/>
    <property type="evidence" value="ECO:0007669"/>
    <property type="project" value="TreeGrafter"/>
</dbReference>
<organism evidence="2 3">
    <name type="scientific">Geranomyces variabilis</name>
    <dbReference type="NCBI Taxonomy" id="109894"/>
    <lineage>
        <taxon>Eukaryota</taxon>
        <taxon>Fungi</taxon>
        <taxon>Fungi incertae sedis</taxon>
        <taxon>Chytridiomycota</taxon>
        <taxon>Chytridiomycota incertae sedis</taxon>
        <taxon>Chytridiomycetes</taxon>
        <taxon>Spizellomycetales</taxon>
        <taxon>Powellomycetaceae</taxon>
        <taxon>Geranomyces</taxon>
    </lineage>
</organism>